<proteinExistence type="predicted"/>
<dbReference type="CDD" id="cd22362">
    <property type="entry name" value="TnsA_endonuclease-like"/>
    <property type="match status" value="1"/>
</dbReference>
<reference evidence="2 3" key="1">
    <citation type="submission" date="2016-10" db="EMBL/GenBank/DDBJ databases">
        <authorList>
            <person name="de Groot N.N."/>
        </authorList>
    </citation>
    <scope>NUCLEOTIDE SEQUENCE [LARGE SCALE GENOMIC DNA]</scope>
    <source>
        <strain evidence="2 3">DSM 17813</strain>
    </source>
</reference>
<dbReference type="STRING" id="392333.SAMN05660860_00127"/>
<name>A0A1G9IG10_9BACT</name>
<evidence type="ECO:0000259" key="1">
    <source>
        <dbReference type="Pfam" id="PF08722"/>
    </source>
</evidence>
<dbReference type="GO" id="GO:0003676">
    <property type="term" value="F:nucleic acid binding"/>
    <property type="evidence" value="ECO:0007669"/>
    <property type="project" value="InterPro"/>
</dbReference>
<dbReference type="InterPro" id="IPR011856">
    <property type="entry name" value="tRNA_endonuc-like_dom_sf"/>
</dbReference>
<dbReference type="OrthoDB" id="5291587at2"/>
<evidence type="ECO:0000313" key="2">
    <source>
        <dbReference type="EMBL" id="SDL24169.1"/>
    </source>
</evidence>
<protein>
    <submittedName>
        <fullName evidence="2">TnsA endonuclease N terminal</fullName>
    </submittedName>
</protein>
<sequence length="290" mass="33344">MKKRRGISPNDVKRWIAKGDGQGTGREYKPFFHVRDVPSCGRSSMVLGLKTGRVHHYLSDLEYACHILAEYAGDITDIREQFTLLPWEETQRIADGLGIRHPTYPGTKTPTLITSDLVLTSEKEGQKSYGVICVKHSSATILPREANMFTSKFKKIGRRVRRVMEKLLIEKTYWELRGVSWRLVTEQDIPMVRVRNLDLLRGSMVSEELDSVNTLMGDFLKIFDSNWTANRTFLRILDRVGEKIGLSREECFTLFSRAVWLRLLPVDLDKKVIHHDQPLLRIANQGGDRC</sequence>
<evidence type="ECO:0000313" key="3">
    <source>
        <dbReference type="Proteomes" id="UP000182146"/>
    </source>
</evidence>
<dbReference type="AlphaFoldDB" id="A0A1G9IG10"/>
<dbReference type="RefSeq" id="WP_052446332.1">
    <property type="nucleotide sequence ID" value="NZ_FNGU01000001.1"/>
</dbReference>
<keyword evidence="2" id="KW-0255">Endonuclease</keyword>
<keyword evidence="2" id="KW-0378">Hydrolase</keyword>
<dbReference type="EMBL" id="FNGU01000001">
    <property type="protein sequence ID" value="SDL24169.1"/>
    <property type="molecule type" value="Genomic_DNA"/>
</dbReference>
<dbReference type="InterPro" id="IPR014833">
    <property type="entry name" value="TnsA_N"/>
</dbReference>
<dbReference type="SUPFAM" id="SSF52980">
    <property type="entry name" value="Restriction endonuclease-like"/>
    <property type="match status" value="1"/>
</dbReference>
<accession>A0A1G9IG10</accession>
<feature type="domain" description="TnsA endonuclease N-terminal" evidence="1">
    <location>
        <begin position="74"/>
        <end position="186"/>
    </location>
</feature>
<dbReference type="Gene3D" id="3.40.1350.10">
    <property type="match status" value="1"/>
</dbReference>
<organism evidence="2 3">
    <name type="scientific">Geoalkalibacter ferrihydriticus</name>
    <dbReference type="NCBI Taxonomy" id="392333"/>
    <lineage>
        <taxon>Bacteria</taxon>
        <taxon>Pseudomonadati</taxon>
        <taxon>Thermodesulfobacteriota</taxon>
        <taxon>Desulfuromonadia</taxon>
        <taxon>Desulfuromonadales</taxon>
        <taxon>Geoalkalibacteraceae</taxon>
        <taxon>Geoalkalibacter</taxon>
    </lineage>
</organism>
<dbReference type="InterPro" id="IPR011335">
    <property type="entry name" value="Restrct_endonuc-II-like"/>
</dbReference>
<keyword evidence="2" id="KW-0540">Nuclease</keyword>
<dbReference type="GO" id="GO:0004519">
    <property type="term" value="F:endonuclease activity"/>
    <property type="evidence" value="ECO:0007669"/>
    <property type="project" value="UniProtKB-KW"/>
</dbReference>
<gene>
    <name evidence="2" type="ORF">SAMN05660860_00127</name>
</gene>
<dbReference type="Proteomes" id="UP000182146">
    <property type="component" value="Unassembled WGS sequence"/>
</dbReference>
<dbReference type="Pfam" id="PF08722">
    <property type="entry name" value="Tn7_TnsA-like_N"/>
    <property type="match status" value="1"/>
</dbReference>